<keyword evidence="3" id="KW-1185">Reference proteome</keyword>
<dbReference type="Gene3D" id="3.40.30.10">
    <property type="entry name" value="Glutaredoxin"/>
    <property type="match status" value="1"/>
</dbReference>
<evidence type="ECO:0000259" key="1">
    <source>
        <dbReference type="Pfam" id="PF00462"/>
    </source>
</evidence>
<organism evidence="2 3">
    <name type="scientific">Litoreibacter janthinus</name>
    <dbReference type="NCBI Taxonomy" id="670154"/>
    <lineage>
        <taxon>Bacteria</taxon>
        <taxon>Pseudomonadati</taxon>
        <taxon>Pseudomonadota</taxon>
        <taxon>Alphaproteobacteria</taxon>
        <taxon>Rhodobacterales</taxon>
        <taxon>Roseobacteraceae</taxon>
        <taxon>Litoreibacter</taxon>
    </lineage>
</organism>
<proteinExistence type="predicted"/>
<dbReference type="Pfam" id="PF00462">
    <property type="entry name" value="Glutaredoxin"/>
    <property type="match status" value="1"/>
</dbReference>
<sequence>MSDEIEEYLNDIFSEHRVVLFMNGGVQAPTDAESMMARDILGALKIDFHPVDVSRDPRLLAAVQQRSDWQQVAQFFIDGQFICDSYNLTPALKSKQLDKILTSKKVPFDEAVAQQFRDMNP</sequence>
<dbReference type="Proteomes" id="UP000199658">
    <property type="component" value="Unassembled WGS sequence"/>
</dbReference>
<dbReference type="CDD" id="cd02066">
    <property type="entry name" value="GRX_family"/>
    <property type="match status" value="1"/>
</dbReference>
<accession>A0A1I6HA89</accession>
<dbReference type="InterPro" id="IPR002109">
    <property type="entry name" value="Glutaredoxin"/>
</dbReference>
<evidence type="ECO:0000313" key="2">
    <source>
        <dbReference type="EMBL" id="SFR51372.1"/>
    </source>
</evidence>
<dbReference type="RefSeq" id="WP_090217771.1">
    <property type="nucleotide sequence ID" value="NZ_FOYO01000001.1"/>
</dbReference>
<dbReference type="OrthoDB" id="7854129at2"/>
<evidence type="ECO:0000313" key="3">
    <source>
        <dbReference type="Proteomes" id="UP000199658"/>
    </source>
</evidence>
<protein>
    <submittedName>
        <fullName evidence="2">Glutaredoxin</fullName>
    </submittedName>
</protein>
<dbReference type="EMBL" id="FOYO01000001">
    <property type="protein sequence ID" value="SFR51372.1"/>
    <property type="molecule type" value="Genomic_DNA"/>
</dbReference>
<dbReference type="STRING" id="670154.SAMN04488002_2735"/>
<feature type="domain" description="Glutaredoxin" evidence="1">
    <location>
        <begin position="33"/>
        <end position="82"/>
    </location>
</feature>
<name>A0A1I6HA89_9RHOB</name>
<gene>
    <name evidence="2" type="ORF">SAMN04488002_2735</name>
</gene>
<reference evidence="3" key="1">
    <citation type="submission" date="2016-10" db="EMBL/GenBank/DDBJ databases">
        <authorList>
            <person name="Varghese N."/>
            <person name="Submissions S."/>
        </authorList>
    </citation>
    <scope>NUCLEOTIDE SEQUENCE [LARGE SCALE GENOMIC DNA]</scope>
    <source>
        <strain evidence="3">DSM 26921</strain>
    </source>
</reference>
<dbReference type="InterPro" id="IPR036249">
    <property type="entry name" value="Thioredoxin-like_sf"/>
</dbReference>
<dbReference type="PROSITE" id="PS51354">
    <property type="entry name" value="GLUTAREDOXIN_2"/>
    <property type="match status" value="1"/>
</dbReference>
<dbReference type="AlphaFoldDB" id="A0A1I6HA89"/>
<dbReference type="SUPFAM" id="SSF52833">
    <property type="entry name" value="Thioredoxin-like"/>
    <property type="match status" value="1"/>
</dbReference>